<gene>
    <name evidence="2" type="ORF">GLP40_27665</name>
</gene>
<sequence>MEREQNLSQDARRKAGDERAATRRADRHRQLSDMNLIREESGGDYEPLTRGEVRMADTELADEG</sequence>
<dbReference type="EMBL" id="WMBB01000015">
    <property type="protein sequence ID" value="MTE16527.1"/>
    <property type="molecule type" value="Genomic_DNA"/>
</dbReference>
<proteinExistence type="predicted"/>
<feature type="region of interest" description="Disordered" evidence="1">
    <location>
        <begin position="1"/>
        <end position="64"/>
    </location>
</feature>
<name>A0A6I3L3W2_9NOCA</name>
<reference evidence="2 3" key="1">
    <citation type="submission" date="2019-11" db="EMBL/GenBank/DDBJ databases">
        <title>Nocardia sp. nov. CT2-14 isolated from soil.</title>
        <authorList>
            <person name="Kanchanasin P."/>
            <person name="Tanasupawat S."/>
            <person name="Yuki M."/>
            <person name="Kudo T."/>
        </authorList>
    </citation>
    <scope>NUCLEOTIDE SEQUENCE [LARGE SCALE GENOMIC DNA]</scope>
    <source>
        <strain evidence="2 3">CT2-14</strain>
    </source>
</reference>
<dbReference type="AlphaFoldDB" id="A0A6I3L3W2"/>
<evidence type="ECO:0000313" key="3">
    <source>
        <dbReference type="Proteomes" id="UP000432464"/>
    </source>
</evidence>
<feature type="compositionally biased region" description="Basic and acidic residues" evidence="1">
    <location>
        <begin position="1"/>
        <end position="57"/>
    </location>
</feature>
<evidence type="ECO:0000313" key="2">
    <source>
        <dbReference type="EMBL" id="MTE16527.1"/>
    </source>
</evidence>
<accession>A0A6I3L3W2</accession>
<dbReference type="RefSeq" id="WP_154790953.1">
    <property type="nucleotide sequence ID" value="NZ_WMBB01000015.1"/>
</dbReference>
<protein>
    <submittedName>
        <fullName evidence="2">Uncharacterized protein</fullName>
    </submittedName>
</protein>
<comment type="caution">
    <text evidence="2">The sequence shown here is derived from an EMBL/GenBank/DDBJ whole genome shotgun (WGS) entry which is preliminary data.</text>
</comment>
<dbReference type="Proteomes" id="UP000432464">
    <property type="component" value="Unassembled WGS sequence"/>
</dbReference>
<keyword evidence="3" id="KW-1185">Reference proteome</keyword>
<organism evidence="2 3">
    <name type="scientific">Nocardia aurantiaca</name>
    <dbReference type="NCBI Taxonomy" id="2675850"/>
    <lineage>
        <taxon>Bacteria</taxon>
        <taxon>Bacillati</taxon>
        <taxon>Actinomycetota</taxon>
        <taxon>Actinomycetes</taxon>
        <taxon>Mycobacteriales</taxon>
        <taxon>Nocardiaceae</taxon>
        <taxon>Nocardia</taxon>
    </lineage>
</organism>
<evidence type="ECO:0000256" key="1">
    <source>
        <dbReference type="SAM" id="MobiDB-lite"/>
    </source>
</evidence>